<evidence type="ECO:0000256" key="5">
    <source>
        <dbReference type="ARBA" id="ARBA00022827"/>
    </source>
</evidence>
<dbReference type="InterPro" id="IPR009100">
    <property type="entry name" value="AcylCoA_DH/oxidase_NM_dom_sf"/>
</dbReference>
<dbReference type="Proteomes" id="UP000236723">
    <property type="component" value="Unassembled WGS sequence"/>
</dbReference>
<dbReference type="GO" id="GO:0003995">
    <property type="term" value="F:acyl-CoA dehydrogenase activity"/>
    <property type="evidence" value="ECO:0007669"/>
    <property type="project" value="TreeGrafter"/>
</dbReference>
<evidence type="ECO:0000256" key="7">
    <source>
        <dbReference type="RuleBase" id="RU362125"/>
    </source>
</evidence>
<protein>
    <submittedName>
        <fullName evidence="12">Acyl-CoA dehydrogenase</fullName>
    </submittedName>
</protein>
<dbReference type="InterPro" id="IPR037069">
    <property type="entry name" value="AcylCoA_DH/ox_N_sf"/>
</dbReference>
<comment type="cofactor">
    <cofactor evidence="1 7">
        <name>FAD</name>
        <dbReference type="ChEBI" id="CHEBI:57692"/>
    </cofactor>
</comment>
<gene>
    <name evidence="12" type="ORF">SAMN04489712_117133</name>
</gene>
<dbReference type="InterPro" id="IPR006091">
    <property type="entry name" value="Acyl-CoA_Oxase/DH_mid-dom"/>
</dbReference>
<feature type="region of interest" description="Disordered" evidence="8">
    <location>
        <begin position="1"/>
        <end position="59"/>
    </location>
</feature>
<evidence type="ECO:0000256" key="1">
    <source>
        <dbReference type="ARBA" id="ARBA00001974"/>
    </source>
</evidence>
<evidence type="ECO:0000259" key="9">
    <source>
        <dbReference type="Pfam" id="PF00441"/>
    </source>
</evidence>
<dbReference type="Gene3D" id="2.40.110.10">
    <property type="entry name" value="Butyryl-CoA Dehydrogenase, subunit A, domain 2"/>
    <property type="match status" value="1"/>
</dbReference>
<evidence type="ECO:0000256" key="8">
    <source>
        <dbReference type="SAM" id="MobiDB-lite"/>
    </source>
</evidence>
<dbReference type="EMBL" id="FNVO01000017">
    <property type="protein sequence ID" value="SEG85085.1"/>
    <property type="molecule type" value="Genomic_DNA"/>
</dbReference>
<feature type="domain" description="Acyl-CoA dehydrogenase/oxidase C-terminal" evidence="9">
    <location>
        <begin position="308"/>
        <end position="465"/>
    </location>
</feature>
<dbReference type="InterPro" id="IPR050741">
    <property type="entry name" value="Acyl-CoA_dehydrogenase"/>
</dbReference>
<dbReference type="SUPFAM" id="SSF56645">
    <property type="entry name" value="Acyl-CoA dehydrogenase NM domain-like"/>
    <property type="match status" value="1"/>
</dbReference>
<feature type="compositionally biased region" description="Basic residues" evidence="8">
    <location>
        <begin position="25"/>
        <end position="37"/>
    </location>
</feature>
<dbReference type="GO" id="GO:0005737">
    <property type="term" value="C:cytoplasm"/>
    <property type="evidence" value="ECO:0007669"/>
    <property type="project" value="TreeGrafter"/>
</dbReference>
<evidence type="ECO:0000313" key="12">
    <source>
        <dbReference type="EMBL" id="SEG85085.1"/>
    </source>
</evidence>
<reference evidence="13" key="1">
    <citation type="submission" date="2016-10" db="EMBL/GenBank/DDBJ databases">
        <authorList>
            <person name="Varghese N."/>
            <person name="Submissions S."/>
        </authorList>
    </citation>
    <scope>NUCLEOTIDE SEQUENCE [LARGE SCALE GENOMIC DNA]</scope>
    <source>
        <strain evidence="13">DSM 43163</strain>
    </source>
</reference>
<dbReference type="SUPFAM" id="SSF47203">
    <property type="entry name" value="Acyl-CoA dehydrogenase C-terminal domain-like"/>
    <property type="match status" value="1"/>
</dbReference>
<proteinExistence type="inferred from homology"/>
<name>A0A1H6DK83_9ACTN</name>
<dbReference type="Pfam" id="PF00441">
    <property type="entry name" value="Acyl-CoA_dh_1"/>
    <property type="match status" value="1"/>
</dbReference>
<evidence type="ECO:0000313" key="13">
    <source>
        <dbReference type="Proteomes" id="UP000236723"/>
    </source>
</evidence>
<keyword evidence="4 7" id="KW-0285">Flavoprotein</keyword>
<sequence length="504" mass="55439">MRAVLGDARPERAGRDDTAAEMLRRRARGRTGRRRPRPGAGADIAPGRAPSRLAPPAEERNPCMWDFSTDPEFQARLDWVAGFVREEIEPLDVLFSGTAEPYDRDGEVFREVVRPLQAQVKEQGLWAAHLPPHLGGMGMGQVRLALLNEILGRSQWAPMVFGTQAPDSGNAEILAHYGNEEQRRRFLEPLLDGRIVSTFAMTEPQGGADPGGFTCRAVRDGDEWVINGEKWFASNYPHAAFVIAMIITDPDVPVHQGSSMFIIPKGTPGMAQVRGTGLGEEPIGEGAHAYLRFTDCRVPAENLLGEPGTGFAIAQTRLGGGRLHHAMRSVGQCRRAMEMMTERIASRSTRGGPLSKQQAVRQSLADTWIQIEQFRLQVLHAAWQVDRSRETGDPAHARLARLHISAVKAATPKTLVDVVYRAMHLHGSLGVSNELPLIRMWQSGPVLGVADGPTEAHKDVVARLLLQDAVPAEDRLFGSEHIPTRQAAAREKFAGRLKRLEEAR</sequence>
<dbReference type="InterPro" id="IPR036250">
    <property type="entry name" value="AcylCo_DH-like_C"/>
</dbReference>
<dbReference type="Gene3D" id="1.10.540.10">
    <property type="entry name" value="Acyl-CoA dehydrogenase/oxidase, N-terminal domain"/>
    <property type="match status" value="1"/>
</dbReference>
<comment type="subunit">
    <text evidence="3">Homodimer.</text>
</comment>
<dbReference type="PANTHER" id="PTHR48083">
    <property type="entry name" value="MEDIUM-CHAIN SPECIFIC ACYL-COA DEHYDROGENASE, MITOCHONDRIAL-RELATED"/>
    <property type="match status" value="1"/>
</dbReference>
<dbReference type="Pfam" id="PF02770">
    <property type="entry name" value="Acyl-CoA_dh_M"/>
    <property type="match status" value="1"/>
</dbReference>
<organism evidence="12 13">
    <name type="scientific">Thermomonospora echinospora</name>
    <dbReference type="NCBI Taxonomy" id="1992"/>
    <lineage>
        <taxon>Bacteria</taxon>
        <taxon>Bacillati</taxon>
        <taxon>Actinomycetota</taxon>
        <taxon>Actinomycetes</taxon>
        <taxon>Streptosporangiales</taxon>
        <taxon>Thermomonosporaceae</taxon>
        <taxon>Thermomonospora</taxon>
    </lineage>
</organism>
<feature type="domain" description="Acyl-CoA dehydrogenase/oxidase N-terminal" evidence="11">
    <location>
        <begin position="72"/>
        <end position="193"/>
    </location>
</feature>
<evidence type="ECO:0000256" key="2">
    <source>
        <dbReference type="ARBA" id="ARBA00009347"/>
    </source>
</evidence>
<accession>A0A1H6DK83</accession>
<evidence type="ECO:0000256" key="6">
    <source>
        <dbReference type="ARBA" id="ARBA00023002"/>
    </source>
</evidence>
<dbReference type="GO" id="GO:0033539">
    <property type="term" value="P:fatty acid beta-oxidation using acyl-CoA dehydrogenase"/>
    <property type="evidence" value="ECO:0007669"/>
    <property type="project" value="TreeGrafter"/>
</dbReference>
<feature type="domain" description="Acyl-CoA oxidase/dehydrogenase middle" evidence="10">
    <location>
        <begin position="198"/>
        <end position="273"/>
    </location>
</feature>
<feature type="compositionally biased region" description="Basic and acidic residues" evidence="8">
    <location>
        <begin position="8"/>
        <end position="24"/>
    </location>
</feature>
<feature type="compositionally biased region" description="Low complexity" evidence="8">
    <location>
        <begin position="38"/>
        <end position="50"/>
    </location>
</feature>
<keyword evidence="6 7" id="KW-0560">Oxidoreductase</keyword>
<dbReference type="GO" id="GO:0050660">
    <property type="term" value="F:flavin adenine dinucleotide binding"/>
    <property type="evidence" value="ECO:0007669"/>
    <property type="project" value="InterPro"/>
</dbReference>
<keyword evidence="5 7" id="KW-0274">FAD</keyword>
<comment type="similarity">
    <text evidence="2 7">Belongs to the acyl-CoA dehydrogenase family.</text>
</comment>
<dbReference type="InterPro" id="IPR013786">
    <property type="entry name" value="AcylCoA_DH/ox_N"/>
</dbReference>
<dbReference type="FunFam" id="2.40.110.10:FF:000002">
    <property type="entry name" value="Acyl-CoA dehydrogenase fadE12"/>
    <property type="match status" value="1"/>
</dbReference>
<evidence type="ECO:0000256" key="3">
    <source>
        <dbReference type="ARBA" id="ARBA00011738"/>
    </source>
</evidence>
<dbReference type="Pfam" id="PF02771">
    <property type="entry name" value="Acyl-CoA_dh_N"/>
    <property type="match status" value="1"/>
</dbReference>
<dbReference type="PANTHER" id="PTHR48083:SF13">
    <property type="entry name" value="ACYL-COA DEHYDROGENASE FAMILY MEMBER 11"/>
    <property type="match status" value="1"/>
</dbReference>
<keyword evidence="13" id="KW-1185">Reference proteome</keyword>
<evidence type="ECO:0000259" key="10">
    <source>
        <dbReference type="Pfam" id="PF02770"/>
    </source>
</evidence>
<dbReference type="Gene3D" id="1.20.140.10">
    <property type="entry name" value="Butyryl-CoA Dehydrogenase, subunit A, domain 3"/>
    <property type="match status" value="1"/>
</dbReference>
<dbReference type="AlphaFoldDB" id="A0A1H6DK83"/>
<dbReference type="InterPro" id="IPR046373">
    <property type="entry name" value="Acyl-CoA_Oxase/DH_mid-dom_sf"/>
</dbReference>
<evidence type="ECO:0000259" key="11">
    <source>
        <dbReference type="Pfam" id="PF02771"/>
    </source>
</evidence>
<dbReference type="InterPro" id="IPR009075">
    <property type="entry name" value="AcylCo_DH/oxidase_C"/>
</dbReference>
<evidence type="ECO:0000256" key="4">
    <source>
        <dbReference type="ARBA" id="ARBA00022630"/>
    </source>
</evidence>